<dbReference type="RefSeq" id="WP_016096722.1">
    <property type="nucleotide sequence ID" value="NZ_CM000737.1"/>
</dbReference>
<accession>A0A3D9TL08</accession>
<dbReference type="EMBL" id="QTTY01000047">
    <property type="protein sequence ID" value="REF17617.1"/>
    <property type="molecule type" value="Genomic_DNA"/>
</dbReference>
<name>A0A3D9TL08_BACMY</name>
<dbReference type="AlphaFoldDB" id="A0A3D9TL08"/>
<protein>
    <submittedName>
        <fullName evidence="1">Uncharacterized protein</fullName>
    </submittedName>
</protein>
<reference evidence="1 2" key="1">
    <citation type="submission" date="2018-08" db="EMBL/GenBank/DDBJ databases">
        <title>Freshwater and sediment microbial communities from various areas in North America, analyzing microbe dynamics in response to fracking.</title>
        <authorList>
            <person name="Lamendella R."/>
        </authorList>
    </citation>
    <scope>NUCLEOTIDE SEQUENCE [LARGE SCALE GENOMIC DNA]</scope>
    <source>
        <strain evidence="1 2">DB-1</strain>
    </source>
</reference>
<evidence type="ECO:0000313" key="1">
    <source>
        <dbReference type="EMBL" id="REF17617.1"/>
    </source>
</evidence>
<proteinExistence type="predicted"/>
<evidence type="ECO:0000313" key="2">
    <source>
        <dbReference type="Proteomes" id="UP000256530"/>
    </source>
</evidence>
<dbReference type="Proteomes" id="UP000256530">
    <property type="component" value="Unassembled WGS sequence"/>
</dbReference>
<gene>
    <name evidence="1" type="ORF">DET55_14729</name>
</gene>
<organism evidence="1 2">
    <name type="scientific">Bacillus mycoides</name>
    <dbReference type="NCBI Taxonomy" id="1405"/>
    <lineage>
        <taxon>Bacteria</taxon>
        <taxon>Bacillati</taxon>
        <taxon>Bacillota</taxon>
        <taxon>Bacilli</taxon>
        <taxon>Bacillales</taxon>
        <taxon>Bacillaceae</taxon>
        <taxon>Bacillus</taxon>
        <taxon>Bacillus cereus group</taxon>
    </lineage>
</organism>
<sequence length="55" mass="6526">MSLETDIILSLLDIKLWIIHHSEHGRIKIKKQKVKSSPYLYKYASVNKRNLYKPS</sequence>
<comment type="caution">
    <text evidence="1">The sequence shown here is derived from an EMBL/GenBank/DDBJ whole genome shotgun (WGS) entry which is preliminary data.</text>
</comment>